<protein>
    <recommendedName>
        <fullName evidence="5">PH (Pleckstrin Homology) domain-containing protein</fullName>
    </recommendedName>
</protein>
<evidence type="ECO:0000313" key="4">
    <source>
        <dbReference type="Proteomes" id="UP001501842"/>
    </source>
</evidence>
<keyword evidence="2" id="KW-0472">Membrane</keyword>
<dbReference type="Proteomes" id="UP001501842">
    <property type="component" value="Unassembled WGS sequence"/>
</dbReference>
<feature type="transmembrane region" description="Helical" evidence="2">
    <location>
        <begin position="15"/>
        <end position="32"/>
    </location>
</feature>
<feature type="transmembrane region" description="Helical" evidence="2">
    <location>
        <begin position="38"/>
        <end position="62"/>
    </location>
</feature>
<organism evidence="3 4">
    <name type="scientific">Actinocorallia aurantiaca</name>
    <dbReference type="NCBI Taxonomy" id="46204"/>
    <lineage>
        <taxon>Bacteria</taxon>
        <taxon>Bacillati</taxon>
        <taxon>Actinomycetota</taxon>
        <taxon>Actinomycetes</taxon>
        <taxon>Streptosporangiales</taxon>
        <taxon>Thermomonosporaceae</taxon>
        <taxon>Actinocorallia</taxon>
    </lineage>
</organism>
<proteinExistence type="predicted"/>
<feature type="compositionally biased region" description="Low complexity" evidence="1">
    <location>
        <begin position="212"/>
        <end position="230"/>
    </location>
</feature>
<evidence type="ECO:0000256" key="2">
    <source>
        <dbReference type="SAM" id="Phobius"/>
    </source>
</evidence>
<name>A0ABN3U0Y6_9ACTN</name>
<reference evidence="3 4" key="1">
    <citation type="journal article" date="2019" name="Int. J. Syst. Evol. Microbiol.">
        <title>The Global Catalogue of Microorganisms (GCM) 10K type strain sequencing project: providing services to taxonomists for standard genome sequencing and annotation.</title>
        <authorList>
            <consortium name="The Broad Institute Genomics Platform"/>
            <consortium name="The Broad Institute Genome Sequencing Center for Infectious Disease"/>
            <person name="Wu L."/>
            <person name="Ma J."/>
        </authorList>
    </citation>
    <scope>NUCLEOTIDE SEQUENCE [LARGE SCALE GENOMIC DNA]</scope>
    <source>
        <strain evidence="3 4">JCM 8201</strain>
    </source>
</reference>
<gene>
    <name evidence="3" type="ORF">GCM10010439_15950</name>
</gene>
<evidence type="ECO:0000313" key="3">
    <source>
        <dbReference type="EMBL" id="GAA2722656.1"/>
    </source>
</evidence>
<feature type="compositionally biased region" description="Low complexity" evidence="1">
    <location>
        <begin position="182"/>
        <end position="204"/>
    </location>
</feature>
<dbReference type="EMBL" id="BAAATZ010000006">
    <property type="protein sequence ID" value="GAA2722656.1"/>
    <property type="molecule type" value="Genomic_DNA"/>
</dbReference>
<feature type="compositionally biased region" description="Low complexity" evidence="1">
    <location>
        <begin position="148"/>
        <end position="175"/>
    </location>
</feature>
<feature type="region of interest" description="Disordered" evidence="1">
    <location>
        <begin position="136"/>
        <end position="245"/>
    </location>
</feature>
<keyword evidence="2" id="KW-1133">Transmembrane helix</keyword>
<comment type="caution">
    <text evidence="3">The sequence shown here is derived from an EMBL/GenBank/DDBJ whole genome shotgun (WGS) entry which is preliminary data.</text>
</comment>
<evidence type="ECO:0000256" key="1">
    <source>
        <dbReference type="SAM" id="MobiDB-lite"/>
    </source>
</evidence>
<keyword evidence="4" id="KW-1185">Reference proteome</keyword>
<evidence type="ECO:0008006" key="5">
    <source>
        <dbReference type="Google" id="ProtNLM"/>
    </source>
</evidence>
<keyword evidence="2" id="KW-0812">Transmembrane</keyword>
<sequence length="245" mass="27238">MQQIEFRLEERQRRLYLILAGVWGLLGLLRLFTSVGSAVVAFVVAGVMVLYYFRFAGFGLTLTPQGLTMNGWQTHTHPWSQIRSVEKQKWWFQDRVLIRFADGTSRRAWAPLHYFSMPDPEFALKLQGLQQWHAQYSGMPPVQPPQQPFGAPQQPFGGPQQAFGAPAPQQAFGGPQQPPAPQYGHQPQPYGQQPPYQQQPQPGYGQPPAPAQPQYGGPQGGQQPPQQTPGEWTQVFGAGNGNPPA</sequence>
<dbReference type="RefSeq" id="WP_344449572.1">
    <property type="nucleotide sequence ID" value="NZ_BAAATZ010000006.1"/>
</dbReference>
<accession>A0ABN3U0Y6</accession>